<proteinExistence type="predicted"/>
<keyword evidence="1" id="KW-0732">Signal</keyword>
<evidence type="ECO:0000256" key="1">
    <source>
        <dbReference type="SAM" id="SignalP"/>
    </source>
</evidence>
<organism evidence="2 3">
    <name type="scientific">Bullifex porci</name>
    <dbReference type="NCBI Taxonomy" id="2606638"/>
    <lineage>
        <taxon>Bacteria</taxon>
        <taxon>Pseudomonadati</taxon>
        <taxon>Spirochaetota</taxon>
        <taxon>Spirochaetia</taxon>
        <taxon>Spirochaetales</taxon>
        <taxon>Spirochaetaceae</taxon>
        <taxon>Bullifex</taxon>
    </lineage>
</organism>
<comment type="caution">
    <text evidence="2">The sequence shown here is derived from an EMBL/GenBank/DDBJ whole genome shotgun (WGS) entry which is preliminary data.</text>
</comment>
<dbReference type="AlphaFoldDB" id="A0A7X2PAI5"/>
<dbReference type="RefSeq" id="WP_154424081.1">
    <property type="nucleotide sequence ID" value="NZ_VUNN01000001.1"/>
</dbReference>
<accession>A0A7X2PAI5</accession>
<feature type="signal peptide" evidence="1">
    <location>
        <begin position="1"/>
        <end position="21"/>
    </location>
</feature>
<dbReference type="EMBL" id="VUNN01000001">
    <property type="protein sequence ID" value="MSU05177.1"/>
    <property type="molecule type" value="Genomic_DNA"/>
</dbReference>
<evidence type="ECO:0000313" key="2">
    <source>
        <dbReference type="EMBL" id="MSU05177.1"/>
    </source>
</evidence>
<protein>
    <submittedName>
        <fullName evidence="2">Uncharacterized protein</fullName>
    </submittedName>
</protein>
<gene>
    <name evidence="2" type="ORF">FYJ80_00050</name>
</gene>
<reference evidence="2 3" key="1">
    <citation type="submission" date="2019-08" db="EMBL/GenBank/DDBJ databases">
        <title>In-depth cultivation of the pig gut microbiome towards novel bacterial diversity and tailored functional studies.</title>
        <authorList>
            <person name="Wylensek D."/>
            <person name="Hitch T.C.A."/>
            <person name="Clavel T."/>
        </authorList>
    </citation>
    <scope>NUCLEOTIDE SEQUENCE [LARGE SCALE GENOMIC DNA]</scope>
    <source>
        <strain evidence="2 3">NM-380-WT-3C1</strain>
    </source>
</reference>
<evidence type="ECO:0000313" key="3">
    <source>
        <dbReference type="Proteomes" id="UP000460549"/>
    </source>
</evidence>
<feature type="chain" id="PRO_5031423747" evidence="1">
    <location>
        <begin position="22"/>
        <end position="345"/>
    </location>
</feature>
<dbReference type="Proteomes" id="UP000460549">
    <property type="component" value="Unassembled WGS sequence"/>
</dbReference>
<dbReference type="PROSITE" id="PS51257">
    <property type="entry name" value="PROKAR_LIPOPROTEIN"/>
    <property type="match status" value="1"/>
</dbReference>
<sequence length="345" mass="39346">MKQFALSIFIIFLFISCATTNQEIPPIENGIDYDLSSTVVKLSPEILVKDNSEEKILDIISISSYEIKTSIDFTFNNNELYEVQIGTQEFVAAVEDTKLLLDASYYLKNDKGKLTITSNKPFSRITIFDKVHIILLSHDKEKYINYIFSTLDECDDRALFNSDEEYLQFFEHDGGILGDNVLFTVSYPEDNNKLNLIFELARKHSIKTIINFSGSVVESGEFKVCNVTNAHDLMIEILNNKGPYLIFSKPDSNTSLVVALLESLMGARLVNIEDCYMRYFESRYSLTKDDYRYNIIKEAFTSNLKMITGASELVDKSLLHFSVNYLKNSLSLTTNDISGLRLALR</sequence>
<name>A0A7X2PAI5_9SPIO</name>
<keyword evidence="3" id="KW-1185">Reference proteome</keyword>